<keyword evidence="4 6" id="KW-0067">ATP-binding</keyword>
<dbReference type="InterPro" id="IPR050166">
    <property type="entry name" value="ABC_transporter_ATP-bind"/>
</dbReference>
<keyword evidence="2" id="KW-0813">Transport</keyword>
<organism evidence="6 7">
    <name type="scientific">Xaviernesmea oryzae</name>
    <dbReference type="NCBI Taxonomy" id="464029"/>
    <lineage>
        <taxon>Bacteria</taxon>
        <taxon>Pseudomonadati</taxon>
        <taxon>Pseudomonadota</taxon>
        <taxon>Alphaproteobacteria</taxon>
        <taxon>Hyphomicrobiales</taxon>
        <taxon>Rhizobiaceae</taxon>
        <taxon>Rhizobium/Agrobacterium group</taxon>
        <taxon>Xaviernesmea</taxon>
    </lineage>
</organism>
<dbReference type="RefSeq" id="WP_200814143.1">
    <property type="nucleotide sequence ID" value="NZ_FXAF01000010.1"/>
</dbReference>
<dbReference type="PANTHER" id="PTHR42788">
    <property type="entry name" value="TAURINE IMPORT ATP-BINDING PROTEIN-RELATED"/>
    <property type="match status" value="1"/>
</dbReference>
<keyword evidence="3" id="KW-0547">Nucleotide-binding</keyword>
<dbReference type="InterPro" id="IPR003439">
    <property type="entry name" value="ABC_transporter-like_ATP-bd"/>
</dbReference>
<evidence type="ECO:0000313" key="6">
    <source>
        <dbReference type="EMBL" id="SMF62494.1"/>
    </source>
</evidence>
<evidence type="ECO:0000259" key="5">
    <source>
        <dbReference type="PROSITE" id="PS50893"/>
    </source>
</evidence>
<gene>
    <name evidence="6" type="ORF">SAMN02982989_0020</name>
</gene>
<sequence>MNAIVRLNEISIAFGGETIYDRLSFDIRDGEFICIVGRSGCGKSTLLRVIADLLAVDSGEVTIGGRPAKQAWQEIAFVFQSPRLLAWRSAEDNVVLGQQLRFGPSVDRQTMHCKARELLGLVGLGGDGHKMPAMLSGGEKQRVSIARALAVDPKIILMDEPFSALDIKTRHHMRSELVEIWKKTGKTIVFVTHEIEEAIELADRIVVLSSKPTTVRQVMQLKTERPRDLDTPELKVVRAELQTLLNAP</sequence>
<evidence type="ECO:0000313" key="7">
    <source>
        <dbReference type="Proteomes" id="UP000192903"/>
    </source>
</evidence>
<dbReference type="EMBL" id="FXAF01000010">
    <property type="protein sequence ID" value="SMF62494.1"/>
    <property type="molecule type" value="Genomic_DNA"/>
</dbReference>
<protein>
    <submittedName>
        <fullName evidence="6">NitT/TauT family transport system ATP-binding protein</fullName>
    </submittedName>
</protein>
<evidence type="ECO:0000256" key="3">
    <source>
        <dbReference type="ARBA" id="ARBA00022741"/>
    </source>
</evidence>
<dbReference type="AlphaFoldDB" id="A0A1X7G2X8"/>
<evidence type="ECO:0000256" key="4">
    <source>
        <dbReference type="ARBA" id="ARBA00022840"/>
    </source>
</evidence>
<name>A0A1X7G2X8_9HYPH</name>
<evidence type="ECO:0000256" key="2">
    <source>
        <dbReference type="ARBA" id="ARBA00022448"/>
    </source>
</evidence>
<dbReference type="InterPro" id="IPR027417">
    <property type="entry name" value="P-loop_NTPase"/>
</dbReference>
<comment type="similarity">
    <text evidence="1">Belongs to the ABC transporter superfamily.</text>
</comment>
<dbReference type="InterPro" id="IPR017871">
    <property type="entry name" value="ABC_transporter-like_CS"/>
</dbReference>
<keyword evidence="7" id="KW-1185">Reference proteome</keyword>
<dbReference type="PROSITE" id="PS00211">
    <property type="entry name" value="ABC_TRANSPORTER_1"/>
    <property type="match status" value="1"/>
</dbReference>
<dbReference type="Gene3D" id="3.40.50.300">
    <property type="entry name" value="P-loop containing nucleotide triphosphate hydrolases"/>
    <property type="match status" value="1"/>
</dbReference>
<evidence type="ECO:0000256" key="1">
    <source>
        <dbReference type="ARBA" id="ARBA00005417"/>
    </source>
</evidence>
<dbReference type="GO" id="GO:0016887">
    <property type="term" value="F:ATP hydrolysis activity"/>
    <property type="evidence" value="ECO:0007669"/>
    <property type="project" value="InterPro"/>
</dbReference>
<dbReference type="SUPFAM" id="SSF52540">
    <property type="entry name" value="P-loop containing nucleoside triphosphate hydrolases"/>
    <property type="match status" value="1"/>
</dbReference>
<dbReference type="STRING" id="464029.SAMN02982989_0020"/>
<reference evidence="7" key="1">
    <citation type="submission" date="2017-04" db="EMBL/GenBank/DDBJ databases">
        <authorList>
            <person name="Varghese N."/>
            <person name="Submissions S."/>
        </authorList>
    </citation>
    <scope>NUCLEOTIDE SEQUENCE [LARGE SCALE GENOMIC DNA]</scope>
    <source>
        <strain evidence="7">B4P</strain>
    </source>
</reference>
<dbReference type="InterPro" id="IPR003593">
    <property type="entry name" value="AAA+_ATPase"/>
</dbReference>
<dbReference type="Pfam" id="PF00005">
    <property type="entry name" value="ABC_tran"/>
    <property type="match status" value="1"/>
</dbReference>
<proteinExistence type="inferred from homology"/>
<dbReference type="Proteomes" id="UP000192903">
    <property type="component" value="Unassembled WGS sequence"/>
</dbReference>
<dbReference type="GO" id="GO:0005524">
    <property type="term" value="F:ATP binding"/>
    <property type="evidence" value="ECO:0007669"/>
    <property type="project" value="UniProtKB-KW"/>
</dbReference>
<accession>A0A1X7G2X8</accession>
<feature type="domain" description="ABC transporter" evidence="5">
    <location>
        <begin position="5"/>
        <end position="235"/>
    </location>
</feature>
<dbReference type="PANTHER" id="PTHR42788:SF13">
    <property type="entry name" value="ALIPHATIC SULFONATES IMPORT ATP-BINDING PROTEIN SSUB"/>
    <property type="match status" value="1"/>
</dbReference>
<dbReference type="PROSITE" id="PS50893">
    <property type="entry name" value="ABC_TRANSPORTER_2"/>
    <property type="match status" value="1"/>
</dbReference>
<dbReference type="SMART" id="SM00382">
    <property type="entry name" value="AAA"/>
    <property type="match status" value="1"/>
</dbReference>